<feature type="coiled-coil region" evidence="3">
    <location>
        <begin position="771"/>
        <end position="798"/>
    </location>
</feature>
<feature type="compositionally biased region" description="Polar residues" evidence="4">
    <location>
        <begin position="1899"/>
        <end position="1913"/>
    </location>
</feature>
<feature type="region of interest" description="Disordered" evidence="4">
    <location>
        <begin position="1326"/>
        <end position="1360"/>
    </location>
</feature>
<feature type="region of interest" description="Disordered" evidence="4">
    <location>
        <begin position="1036"/>
        <end position="1057"/>
    </location>
</feature>
<dbReference type="InterPro" id="IPR036322">
    <property type="entry name" value="WD40_repeat_dom_sf"/>
</dbReference>
<accession>Q23FZ5</accession>
<feature type="compositionally biased region" description="Polar residues" evidence="4">
    <location>
        <begin position="1224"/>
        <end position="1233"/>
    </location>
</feature>
<dbReference type="eggNOG" id="ENOG502T294">
    <property type="taxonomic scope" value="Eukaryota"/>
</dbReference>
<feature type="compositionally biased region" description="Basic and acidic residues" evidence="4">
    <location>
        <begin position="856"/>
        <end position="916"/>
    </location>
</feature>
<feature type="compositionally biased region" description="Polar residues" evidence="4">
    <location>
        <begin position="1326"/>
        <end position="1345"/>
    </location>
</feature>
<evidence type="ECO:0000313" key="6">
    <source>
        <dbReference type="Proteomes" id="UP000009168"/>
    </source>
</evidence>
<feature type="compositionally biased region" description="Polar residues" evidence="4">
    <location>
        <begin position="1874"/>
        <end position="1892"/>
    </location>
</feature>
<dbReference type="InParanoid" id="Q23FZ5"/>
<dbReference type="InterPro" id="IPR015943">
    <property type="entry name" value="WD40/YVTN_repeat-like_dom_sf"/>
</dbReference>
<proteinExistence type="predicted"/>
<feature type="region of interest" description="Disordered" evidence="4">
    <location>
        <begin position="986"/>
        <end position="1006"/>
    </location>
</feature>
<feature type="coiled-coil region" evidence="3">
    <location>
        <begin position="1697"/>
        <end position="1731"/>
    </location>
</feature>
<dbReference type="Proteomes" id="UP000009168">
    <property type="component" value="Unassembled WGS sequence"/>
</dbReference>
<dbReference type="RefSeq" id="XP_001015710.3">
    <property type="nucleotide sequence ID" value="XM_001015710.3"/>
</dbReference>
<dbReference type="PANTHER" id="PTHR19848">
    <property type="entry name" value="WD40 REPEAT PROTEIN"/>
    <property type="match status" value="1"/>
</dbReference>
<dbReference type="InterPro" id="IPR001680">
    <property type="entry name" value="WD40_rpt"/>
</dbReference>
<evidence type="ECO:0000256" key="2">
    <source>
        <dbReference type="ARBA" id="ARBA00022737"/>
    </source>
</evidence>
<keyword evidence="6" id="KW-1185">Reference proteome</keyword>
<evidence type="ECO:0000256" key="1">
    <source>
        <dbReference type="ARBA" id="ARBA00022574"/>
    </source>
</evidence>
<dbReference type="Gene3D" id="2.130.10.10">
    <property type="entry name" value="YVTN repeat-like/Quinoprotein amine dehydrogenase"/>
    <property type="match status" value="1"/>
</dbReference>
<keyword evidence="1" id="KW-0853">WD repeat</keyword>
<gene>
    <name evidence="5" type="ORF">TTHERM_00077690</name>
</gene>
<evidence type="ECO:0000256" key="3">
    <source>
        <dbReference type="SAM" id="Coils"/>
    </source>
</evidence>
<dbReference type="EMBL" id="GG662704">
    <property type="protein sequence ID" value="EAR95465.3"/>
    <property type="molecule type" value="Genomic_DNA"/>
</dbReference>
<sequence length="2011" mass="232666">MDNQFLPPIENISLQRGFKQFNPEKGGSHLLENTNEFDKFPYTCFGYLSFKDKNTNKKKLIGQAVLIGPSHILTSANSIYDFTKQYESLFSQGELEFYGGIDLDIQTKVVSIYCNKETIKASKSYDQQNFAMCILEKNIGEKLGYLGIITPLQMALFEEIQFKQQPVLVFDSQQLLSGQICDVDDKEMLIQFKNSDGVIINQIDQEYHSIQEQSLEKNQESVDDEQEEQERDQEQMRMEIIKNNAQATSQLLNNIVFIHDKLFGYAILSADAQRDGIYYKSQYLTCFHLYQMVFWYQGLEVNQKDQTQKIQEMKYLENKGNMKVEEPAEQENKPLVCLKQLNNQFIFTGNEDSSANFWHLGSMNIGQSVQKEVFEYNFRDSTFNGIADIVSEGYYAVAIVGRYAILLNWLNFELLEAKQFDYDLTCIIKRQQRFKYLVGDAQGQVIYLNLNCNTLQLEEDQEGSLRSRQQKNMHGHKNTIEKLCLIPERNQLVVASSDGIRIWDVKSKKLVTNIESEQKKAVTFIGYSKTRLYIAGEDQYLKIYDLSGKQQKSMRFQYPIKCGVFLNSSEIALSDGKNLKIINVITNAQDYYSIHKNNITHICKINEFQFITADTRGSLYKWTLMSNESESSLQYRVSVELSKAAKVNFSDYSPEKVAKFFQSNQSPNTSSFHSQKFLQMKAKIETQRNLANQGIYEGSQKMVGDLYSQENYYLKAKVRNLESKVNAAKGEYSESHKDFINNSSYSKLNASSINNNSSTRNLRENSSSITLKTQKAQIKVMEQKLKEQEDLVLKIQGEEQLLRNNAEKKVKQEKKVYMEKNVDDIKKNSQRFESMIPLIQNDIDLLRKQLSFMNEKLSDKQERIRDRSSSLQKKQSELKQFHNQIQKREQDVQEELNKKREQTKQQQEQDKREMEQQRQQFNEFIKVDQDHVQEDGDEDDNQALHDNQFEHISQELDQTIKNSQNFINSQRNLNSSLQQYVQANIDESNESNMKASQISSKNRNDEINNSLGSSCVLNNKKITSSAQARNIMKSNREEQSFQNQQEMSQNISNSSRNNYKNQISNIEEEQNSYKYTNRKSSPSNYGNSQIISETNEKLSHRNKIEIRKAADQEGQNTEQTEENLKYSFIEQQFFKLQQQVAQLQQNYEEIKQSNYSPSKLQTIIIPQQSQFIRPSEFKPVLRIQQNVQGSSSNQIYNTPESPNQLQSALRINNFVGYNQNMQPQQSSNIAQNSPPKPYFGTSATTRSLSPNLIANNSGQTYNQMSQFGNSQNLQLNSSSQFYINNSPQKGYDQQILQKSQIHQSPGQILLLNNSLNQSLCEGISSSNTKQKTAEQVNNKSIQGATSSSQQKQRPSSSLKQNQLQLELMNQSKNTNQFNIYKMSSPAVQNISQLNQLLAANTSSINNPSLQQTDFIQQQKLLLQQQQQQLMQQQNPLQTTQFQNNIQANNEINYENEQNQIADIQKERKISSRQSKQSIISNNQNISMEVTQVKQLQEENLSLKKKLQEHSKLIQELQQIMQNQSEENSKQQEISLSEKENFKAQYQKLVEQSNAQQQNIQQISEQIVKQTQYINQLEQEKQTQLFSYNEMAKQFDREKNQMVNQINLKELEIQQKNSEILQCQNSISQLNITIQQLRQMTTYEEVEKLTKQINVMDKMIEQQKNESKTQKQLLMGQEKAIVDGKRIELEFQQIQLLNQQLSNENGILKSRMQFLEAENKQLNQKMLVIRDEIDGKYQNTILELQKLMQGHANKQINITQSVENIKQGVLNGLDINALDKLIEISHKKQQLSTTQNLKQSVSSIPISQVQGMQQQNIINQSYQPMRITDQLVGSTNYEQQKTYQKRINYNQEQQLVNLESTSSIKTFNPDDQRSVQEQGTMNAQQGRFQSRSVSPLGLNSRGQGQGFNSSQQKSLRSDRSNKKFDSESIKTFQPDGLEVSRSDENSDSDYLSNMSNLQITNQDQYPLNKKSSLKTSKTIIKQGNNKQQVVLVDENDIQQKKRQEEQGMCAQQ</sequence>
<reference evidence="6" key="1">
    <citation type="journal article" date="2006" name="PLoS Biol.">
        <title>Macronuclear genome sequence of the ciliate Tetrahymena thermophila, a model eukaryote.</title>
        <authorList>
            <person name="Eisen J.A."/>
            <person name="Coyne R.S."/>
            <person name="Wu M."/>
            <person name="Wu D."/>
            <person name="Thiagarajan M."/>
            <person name="Wortman J.R."/>
            <person name="Badger J.H."/>
            <person name="Ren Q."/>
            <person name="Amedeo P."/>
            <person name="Jones K.M."/>
            <person name="Tallon L.J."/>
            <person name="Delcher A.L."/>
            <person name="Salzberg S.L."/>
            <person name="Silva J.C."/>
            <person name="Haas B.J."/>
            <person name="Majoros W.H."/>
            <person name="Farzad M."/>
            <person name="Carlton J.M."/>
            <person name="Smith R.K. Jr."/>
            <person name="Garg J."/>
            <person name="Pearlman R.E."/>
            <person name="Karrer K.M."/>
            <person name="Sun L."/>
            <person name="Manning G."/>
            <person name="Elde N.C."/>
            <person name="Turkewitz A.P."/>
            <person name="Asai D.J."/>
            <person name="Wilkes D.E."/>
            <person name="Wang Y."/>
            <person name="Cai H."/>
            <person name="Collins K."/>
            <person name="Stewart B.A."/>
            <person name="Lee S.R."/>
            <person name="Wilamowska K."/>
            <person name="Weinberg Z."/>
            <person name="Ruzzo W.L."/>
            <person name="Wloga D."/>
            <person name="Gaertig J."/>
            <person name="Frankel J."/>
            <person name="Tsao C.-C."/>
            <person name="Gorovsky M.A."/>
            <person name="Keeling P.J."/>
            <person name="Waller R.F."/>
            <person name="Patron N.J."/>
            <person name="Cherry J.M."/>
            <person name="Stover N.A."/>
            <person name="Krieger C.J."/>
            <person name="del Toro C."/>
            <person name="Ryder H.F."/>
            <person name="Williamson S.C."/>
            <person name="Barbeau R.A."/>
            <person name="Hamilton E.P."/>
            <person name="Orias E."/>
        </authorList>
    </citation>
    <scope>NUCLEOTIDE SEQUENCE [LARGE SCALE GENOMIC DNA]</scope>
    <source>
        <strain evidence="6">SB210</strain>
    </source>
</reference>
<feature type="region of interest" description="Disordered" evidence="4">
    <location>
        <begin position="1859"/>
        <end position="1950"/>
    </location>
</feature>
<evidence type="ECO:0000256" key="4">
    <source>
        <dbReference type="SAM" id="MobiDB-lite"/>
    </source>
</evidence>
<protein>
    <submittedName>
        <fullName evidence="5">WD domain, G-beta repeat protein</fullName>
    </submittedName>
</protein>
<feature type="coiled-coil region" evidence="3">
    <location>
        <begin position="212"/>
        <end position="244"/>
    </location>
</feature>
<name>Q23FZ5_TETTS</name>
<dbReference type="SMART" id="SM00320">
    <property type="entry name" value="WD40"/>
    <property type="match status" value="3"/>
</dbReference>
<feature type="coiled-coil region" evidence="3">
    <location>
        <begin position="1126"/>
        <end position="1153"/>
    </location>
</feature>
<organism evidence="5 6">
    <name type="scientific">Tetrahymena thermophila (strain SB210)</name>
    <dbReference type="NCBI Taxonomy" id="312017"/>
    <lineage>
        <taxon>Eukaryota</taxon>
        <taxon>Sar</taxon>
        <taxon>Alveolata</taxon>
        <taxon>Ciliophora</taxon>
        <taxon>Intramacronucleata</taxon>
        <taxon>Oligohymenophorea</taxon>
        <taxon>Hymenostomatida</taxon>
        <taxon>Tetrahymenina</taxon>
        <taxon>Tetrahymenidae</taxon>
        <taxon>Tetrahymena</taxon>
    </lineage>
</organism>
<dbReference type="HOGENOM" id="CLU_286131_0_0_1"/>
<keyword evidence="3" id="KW-0175">Coiled coil</keyword>
<feature type="compositionally biased region" description="Polar residues" evidence="4">
    <location>
        <begin position="1040"/>
        <end position="1057"/>
    </location>
</feature>
<dbReference type="PANTHER" id="PTHR19848:SF8">
    <property type="entry name" value="F-BOX AND WD REPEAT DOMAIN CONTAINING 7"/>
    <property type="match status" value="1"/>
</dbReference>
<feature type="compositionally biased region" description="Basic and acidic residues" evidence="4">
    <location>
        <begin position="1914"/>
        <end position="1927"/>
    </location>
</feature>
<dbReference type="KEGG" id="tet:TTHERM_00077690"/>
<dbReference type="SUPFAM" id="SSF50978">
    <property type="entry name" value="WD40 repeat-like"/>
    <property type="match status" value="1"/>
</dbReference>
<evidence type="ECO:0000313" key="5">
    <source>
        <dbReference type="EMBL" id="EAR95465.3"/>
    </source>
</evidence>
<feature type="coiled-coil region" evidence="3">
    <location>
        <begin position="1446"/>
        <end position="1618"/>
    </location>
</feature>
<feature type="region of interest" description="Disordered" evidence="4">
    <location>
        <begin position="1224"/>
        <end position="1245"/>
    </location>
</feature>
<feature type="compositionally biased region" description="Low complexity" evidence="4">
    <location>
        <begin position="1346"/>
        <end position="1360"/>
    </location>
</feature>
<keyword evidence="2" id="KW-0677">Repeat</keyword>
<dbReference type="GeneID" id="7837015"/>
<feature type="region of interest" description="Disordered" evidence="4">
    <location>
        <begin position="856"/>
        <end position="917"/>
    </location>
</feature>